<name>A0A2S4VPH3_9BASI</name>
<accession>A0A2S4VPH3</accession>
<keyword evidence="2" id="KW-1185">Reference proteome</keyword>
<protein>
    <recommendedName>
        <fullName evidence="3">Clathrin/coatomer adaptor adaptin-like N-terminal domain-containing protein</fullName>
    </recommendedName>
</protein>
<sequence length="64" mass="7063">MALSLVKNFASPDRAIRLSLLELSPQYVVVEKIWPNVLTGFTDTVPIIREATVKSVLLLAPKVT</sequence>
<proteinExistence type="predicted"/>
<dbReference type="VEuPathDB" id="FungiDB:PSTT_05294"/>
<dbReference type="EMBL" id="PKSL01000039">
    <property type="protein sequence ID" value="POW11328.1"/>
    <property type="molecule type" value="Genomic_DNA"/>
</dbReference>
<evidence type="ECO:0000313" key="1">
    <source>
        <dbReference type="EMBL" id="POW11328.1"/>
    </source>
</evidence>
<dbReference type="Gene3D" id="1.25.10.10">
    <property type="entry name" value="Leucine-rich Repeat Variant"/>
    <property type="match status" value="1"/>
</dbReference>
<comment type="caution">
    <text evidence="1">The sequence shown here is derived from an EMBL/GenBank/DDBJ whole genome shotgun (WGS) entry which is preliminary data.</text>
</comment>
<evidence type="ECO:0008006" key="3">
    <source>
        <dbReference type="Google" id="ProtNLM"/>
    </source>
</evidence>
<dbReference type="AlphaFoldDB" id="A0A2S4VPH3"/>
<organism evidence="1 2">
    <name type="scientific">Puccinia striiformis</name>
    <dbReference type="NCBI Taxonomy" id="27350"/>
    <lineage>
        <taxon>Eukaryota</taxon>
        <taxon>Fungi</taxon>
        <taxon>Dikarya</taxon>
        <taxon>Basidiomycota</taxon>
        <taxon>Pucciniomycotina</taxon>
        <taxon>Pucciniomycetes</taxon>
        <taxon>Pucciniales</taxon>
        <taxon>Pucciniaceae</taxon>
        <taxon>Puccinia</taxon>
    </lineage>
</organism>
<dbReference type="InterPro" id="IPR011989">
    <property type="entry name" value="ARM-like"/>
</dbReference>
<dbReference type="Proteomes" id="UP000239156">
    <property type="component" value="Unassembled WGS sequence"/>
</dbReference>
<gene>
    <name evidence="1" type="ORF">PSTT_05294</name>
</gene>
<dbReference type="VEuPathDB" id="FungiDB:PSHT_11669"/>
<evidence type="ECO:0000313" key="2">
    <source>
        <dbReference type="Proteomes" id="UP000239156"/>
    </source>
</evidence>
<reference evidence="1" key="1">
    <citation type="submission" date="2017-12" db="EMBL/GenBank/DDBJ databases">
        <title>Gene loss provides genomic basis for host adaptation in cereal stripe rust fungi.</title>
        <authorList>
            <person name="Xia C."/>
        </authorList>
    </citation>
    <scope>NUCLEOTIDE SEQUENCE [LARGE SCALE GENOMIC DNA]</scope>
    <source>
        <strain evidence="1">93-210</strain>
    </source>
</reference>